<dbReference type="InterPro" id="IPR007356">
    <property type="entry name" value="tRNA_m1G_MeTrfase_euk"/>
</dbReference>
<name>A0A2I0AW87_9ASPA</name>
<dbReference type="EC" id="2.1.1.221" evidence="1"/>
<dbReference type="STRING" id="1088818.A0A2I0AW87"/>
<evidence type="ECO:0000256" key="2">
    <source>
        <dbReference type="ARBA" id="ARBA00022603"/>
    </source>
</evidence>
<feature type="domain" description="SAM-dependent MTase TRM10-type" evidence="7">
    <location>
        <begin position="108"/>
        <end position="298"/>
    </location>
</feature>
<dbReference type="PANTHER" id="PTHR13563">
    <property type="entry name" value="TRNA (GUANINE-9-) METHYLTRANSFERASE"/>
    <property type="match status" value="1"/>
</dbReference>
<feature type="region of interest" description="Disordered" evidence="6">
    <location>
        <begin position="317"/>
        <end position="345"/>
    </location>
</feature>
<keyword evidence="3 8" id="KW-0808">Transferase</keyword>
<dbReference type="EMBL" id="KZ451944">
    <property type="protein sequence ID" value="PKA59813.1"/>
    <property type="molecule type" value="Genomic_DNA"/>
</dbReference>
<comment type="catalytic activity">
    <reaction evidence="5">
        <text>guanosine(9) in tRNA + S-adenosyl-L-methionine = N(1)-methylguanosine(9) in tRNA + S-adenosyl-L-homocysteine + H(+)</text>
        <dbReference type="Rhea" id="RHEA:43156"/>
        <dbReference type="Rhea" id="RHEA-COMP:10367"/>
        <dbReference type="Rhea" id="RHEA-COMP:10368"/>
        <dbReference type="ChEBI" id="CHEBI:15378"/>
        <dbReference type="ChEBI" id="CHEBI:57856"/>
        <dbReference type="ChEBI" id="CHEBI:59789"/>
        <dbReference type="ChEBI" id="CHEBI:73542"/>
        <dbReference type="ChEBI" id="CHEBI:74269"/>
        <dbReference type="EC" id="2.1.1.221"/>
    </reaction>
</comment>
<feature type="compositionally biased region" description="Low complexity" evidence="6">
    <location>
        <begin position="1"/>
        <end position="16"/>
    </location>
</feature>
<evidence type="ECO:0000256" key="3">
    <source>
        <dbReference type="ARBA" id="ARBA00022679"/>
    </source>
</evidence>
<sequence length="377" mass="42666">MTETTVVNEPAAATAAADEDPPATSANPPAMSKSAMKRLLKQQRLEAKKAERKALEKERRRQDLERRRREWDEKLAGVPEEDRARLVASRKEGRRERMEKRAEERGKRAARLRKAAQQGQKIVLDLEFADLMKPGEMQSLAHQIMYCYAVNGRSEIPAHLYLTGCKGEIGAQLLRLPGYDKWIIEKEDGSYFEAFQNQKENLVYLTADAEVVLEELDPVKIYIIGGLVDRNRWKGVTMKKANEQGIQSARLPIANYFKLASSQILTVNQVVEILLKFLETKDWKTAFFKVIPRRKRRGTEPEGNACLDAAKLERESNGQFEEEKIDDGGGEAVKKQRTDEANDSEVLTVEIKEAAEVHSGNLSTNPNSDDVCYLSCD</sequence>
<evidence type="ECO:0000313" key="8">
    <source>
        <dbReference type="EMBL" id="PKA59813.1"/>
    </source>
</evidence>
<dbReference type="GO" id="GO:0005634">
    <property type="term" value="C:nucleus"/>
    <property type="evidence" value="ECO:0007669"/>
    <property type="project" value="TreeGrafter"/>
</dbReference>
<evidence type="ECO:0000259" key="7">
    <source>
        <dbReference type="PROSITE" id="PS51675"/>
    </source>
</evidence>
<dbReference type="GO" id="GO:0000049">
    <property type="term" value="F:tRNA binding"/>
    <property type="evidence" value="ECO:0007669"/>
    <property type="project" value="TreeGrafter"/>
</dbReference>
<feature type="region of interest" description="Disordered" evidence="6">
    <location>
        <begin position="1"/>
        <end position="71"/>
    </location>
</feature>
<dbReference type="CDD" id="cd18089">
    <property type="entry name" value="SPOUT_Trm10-like"/>
    <property type="match status" value="1"/>
</dbReference>
<feature type="compositionally biased region" description="Basic and acidic residues" evidence="6">
    <location>
        <begin position="43"/>
        <end position="71"/>
    </location>
</feature>
<feature type="compositionally biased region" description="Basic and acidic residues" evidence="6">
    <location>
        <begin position="86"/>
        <end position="107"/>
    </location>
</feature>
<keyword evidence="2 8" id="KW-0489">Methyltransferase</keyword>
<dbReference type="Proteomes" id="UP000236161">
    <property type="component" value="Unassembled WGS sequence"/>
</dbReference>
<dbReference type="PANTHER" id="PTHR13563:SF13">
    <property type="entry name" value="TRNA METHYLTRANSFERASE 10 HOMOLOG A"/>
    <property type="match status" value="1"/>
</dbReference>
<protein>
    <recommendedName>
        <fullName evidence="1">tRNA (guanine(9)-N(1))-methyltransferase</fullName>
        <ecNumber evidence="1">2.1.1.221</ecNumber>
    </recommendedName>
</protein>
<keyword evidence="9" id="KW-1185">Reference proteome</keyword>
<accession>A0A2I0AW87</accession>
<reference evidence="8 9" key="1">
    <citation type="journal article" date="2017" name="Nature">
        <title>The Apostasia genome and the evolution of orchids.</title>
        <authorList>
            <person name="Zhang G.Q."/>
            <person name="Liu K.W."/>
            <person name="Li Z."/>
            <person name="Lohaus R."/>
            <person name="Hsiao Y.Y."/>
            <person name="Niu S.C."/>
            <person name="Wang J.Y."/>
            <person name="Lin Y.C."/>
            <person name="Xu Q."/>
            <person name="Chen L.J."/>
            <person name="Yoshida K."/>
            <person name="Fujiwara S."/>
            <person name="Wang Z.W."/>
            <person name="Zhang Y.Q."/>
            <person name="Mitsuda N."/>
            <person name="Wang M."/>
            <person name="Liu G.H."/>
            <person name="Pecoraro L."/>
            <person name="Huang H.X."/>
            <person name="Xiao X.J."/>
            <person name="Lin M."/>
            <person name="Wu X.Y."/>
            <person name="Wu W.L."/>
            <person name="Chen Y.Y."/>
            <person name="Chang S.B."/>
            <person name="Sakamoto S."/>
            <person name="Ohme-Takagi M."/>
            <person name="Yagi M."/>
            <person name="Zeng S.J."/>
            <person name="Shen C.Y."/>
            <person name="Yeh C.M."/>
            <person name="Luo Y.B."/>
            <person name="Tsai W.C."/>
            <person name="Van de Peer Y."/>
            <person name="Liu Z.J."/>
        </authorList>
    </citation>
    <scope>NUCLEOTIDE SEQUENCE [LARGE SCALE GENOMIC DNA]</scope>
    <source>
        <strain evidence="9">cv. Shenzhen</strain>
        <tissue evidence="8">Stem</tissue>
    </source>
</reference>
<dbReference type="OrthoDB" id="278300at2759"/>
<dbReference type="GO" id="GO:0002939">
    <property type="term" value="P:tRNA N1-guanine methylation"/>
    <property type="evidence" value="ECO:0007669"/>
    <property type="project" value="TreeGrafter"/>
</dbReference>
<keyword evidence="4" id="KW-0949">S-adenosyl-L-methionine</keyword>
<feature type="region of interest" description="Disordered" evidence="6">
    <location>
        <begin position="86"/>
        <end position="109"/>
    </location>
</feature>
<gene>
    <name evidence="8" type="ORF">AXF42_Ash011938</name>
</gene>
<dbReference type="InterPro" id="IPR028564">
    <property type="entry name" value="MT_TRM10-typ"/>
</dbReference>
<dbReference type="InterPro" id="IPR038459">
    <property type="entry name" value="MT_TRM10-typ_sf"/>
</dbReference>
<dbReference type="Gene3D" id="3.40.1280.30">
    <property type="match status" value="1"/>
</dbReference>
<dbReference type="GO" id="GO:0052905">
    <property type="term" value="F:tRNA (guanosine(9)-N1)-methyltransferase activity"/>
    <property type="evidence" value="ECO:0007669"/>
    <property type="project" value="UniProtKB-EC"/>
</dbReference>
<dbReference type="AlphaFoldDB" id="A0A2I0AW87"/>
<proteinExistence type="predicted"/>
<evidence type="ECO:0000313" key="9">
    <source>
        <dbReference type="Proteomes" id="UP000236161"/>
    </source>
</evidence>
<evidence type="ECO:0000256" key="1">
    <source>
        <dbReference type="ARBA" id="ARBA00012797"/>
    </source>
</evidence>
<organism evidence="8 9">
    <name type="scientific">Apostasia shenzhenica</name>
    <dbReference type="NCBI Taxonomy" id="1088818"/>
    <lineage>
        <taxon>Eukaryota</taxon>
        <taxon>Viridiplantae</taxon>
        <taxon>Streptophyta</taxon>
        <taxon>Embryophyta</taxon>
        <taxon>Tracheophyta</taxon>
        <taxon>Spermatophyta</taxon>
        <taxon>Magnoliopsida</taxon>
        <taxon>Liliopsida</taxon>
        <taxon>Asparagales</taxon>
        <taxon>Orchidaceae</taxon>
        <taxon>Apostasioideae</taxon>
        <taxon>Apostasia</taxon>
    </lineage>
</organism>
<evidence type="ECO:0000256" key="6">
    <source>
        <dbReference type="SAM" id="MobiDB-lite"/>
    </source>
</evidence>
<evidence type="ECO:0000256" key="4">
    <source>
        <dbReference type="ARBA" id="ARBA00022691"/>
    </source>
</evidence>
<evidence type="ECO:0000256" key="5">
    <source>
        <dbReference type="ARBA" id="ARBA00048434"/>
    </source>
</evidence>
<dbReference type="PROSITE" id="PS51675">
    <property type="entry name" value="SAM_MT_TRM10"/>
    <property type="match status" value="1"/>
</dbReference>